<feature type="domain" description="Fcf2 pre-rRNA processing C-terminal" evidence="3">
    <location>
        <begin position="106"/>
        <end position="201"/>
    </location>
</feature>
<dbReference type="GO" id="GO:0003723">
    <property type="term" value="F:RNA binding"/>
    <property type="evidence" value="ECO:0007669"/>
    <property type="project" value="TreeGrafter"/>
</dbReference>
<dbReference type="InterPro" id="IPR039883">
    <property type="entry name" value="Fcf2/DNTTIP2"/>
</dbReference>
<evidence type="ECO:0000313" key="4">
    <source>
        <dbReference type="EMBL" id="CAI6333260.1"/>
    </source>
</evidence>
<sequence length="232" mass="26405">MALLPAHQRLLEDDVDEEYTDEQIRGLLDDAAQRIRHNQSDATPDVQLRLPKLEPGHITDALVTTKGAITRLDASSLVNQKERALANGFKKIEDPIAIKKQKEEDKKATAGSDWFNLPRTDLTPELRRDLQLLKMRNVLDAKRHYKKSDSKSDVPAYSQVGTVIEGPTEFYNSRIANKDRKRTFVEEVLAQEESSGKFKRKYDDILKSKSSGKKAFYKALQEKRSKGKVVKP</sequence>
<dbReference type="GO" id="GO:0005730">
    <property type="term" value="C:nucleolus"/>
    <property type="evidence" value="ECO:0007669"/>
    <property type="project" value="UniProtKB-SubCell"/>
</dbReference>
<dbReference type="PANTHER" id="PTHR21686">
    <property type="entry name" value="DEOXYNUCLEOTIDYLTRANSFERASE TERMINAL-INTERACTING PROTEIN 2"/>
    <property type="match status" value="1"/>
</dbReference>
<keyword evidence="5" id="KW-1185">Reference proteome</keyword>
<evidence type="ECO:0000259" key="3">
    <source>
        <dbReference type="Pfam" id="PF08698"/>
    </source>
</evidence>
<comment type="caution">
    <text evidence="4">The sequence shown here is derived from an EMBL/GenBank/DDBJ whole genome shotgun (WGS) entry which is preliminary data.</text>
</comment>
<dbReference type="Pfam" id="PF08698">
    <property type="entry name" value="Fcf2"/>
    <property type="match status" value="1"/>
</dbReference>
<gene>
    <name evidence="4" type="ORF">PDIGIT_LOCUS6298</name>
</gene>
<evidence type="ECO:0000256" key="2">
    <source>
        <dbReference type="ARBA" id="ARBA00023242"/>
    </source>
</evidence>
<dbReference type="AlphaFoldDB" id="A0A9W4XLU1"/>
<dbReference type="Proteomes" id="UP001152607">
    <property type="component" value="Unassembled WGS sequence"/>
</dbReference>
<name>A0A9W4XLU1_9PLEO</name>
<reference evidence="4" key="1">
    <citation type="submission" date="2023-01" db="EMBL/GenBank/DDBJ databases">
        <authorList>
            <person name="Van Ghelder C."/>
            <person name="Rancurel C."/>
        </authorList>
    </citation>
    <scope>NUCLEOTIDE SEQUENCE</scope>
    <source>
        <strain evidence="4">CNCM I-4278</strain>
    </source>
</reference>
<dbReference type="PANTHER" id="PTHR21686:SF12">
    <property type="entry name" value="DEOXYNUCLEOTIDYLTRANSFERASE TERMINAL-INTERACTING PROTEIN 2"/>
    <property type="match status" value="1"/>
</dbReference>
<evidence type="ECO:0000313" key="5">
    <source>
        <dbReference type="Proteomes" id="UP001152607"/>
    </source>
</evidence>
<evidence type="ECO:0000256" key="1">
    <source>
        <dbReference type="ARBA" id="ARBA00004604"/>
    </source>
</evidence>
<dbReference type="OrthoDB" id="427886at2759"/>
<protein>
    <recommendedName>
        <fullName evidence="3">Fcf2 pre-rRNA processing C-terminal domain-containing protein</fullName>
    </recommendedName>
</protein>
<comment type="subcellular location">
    <subcellularLocation>
        <location evidence="1">Nucleus</location>
        <location evidence="1">Nucleolus</location>
    </subcellularLocation>
</comment>
<dbReference type="EMBL" id="CAOQHR010000004">
    <property type="protein sequence ID" value="CAI6333260.1"/>
    <property type="molecule type" value="Genomic_DNA"/>
</dbReference>
<dbReference type="InterPro" id="IPR014810">
    <property type="entry name" value="Fcf2_C"/>
</dbReference>
<dbReference type="GO" id="GO:0006396">
    <property type="term" value="P:RNA processing"/>
    <property type="evidence" value="ECO:0007669"/>
    <property type="project" value="TreeGrafter"/>
</dbReference>
<accession>A0A9W4XLU1</accession>
<organism evidence="4 5">
    <name type="scientific">Periconia digitata</name>
    <dbReference type="NCBI Taxonomy" id="1303443"/>
    <lineage>
        <taxon>Eukaryota</taxon>
        <taxon>Fungi</taxon>
        <taxon>Dikarya</taxon>
        <taxon>Ascomycota</taxon>
        <taxon>Pezizomycotina</taxon>
        <taxon>Dothideomycetes</taxon>
        <taxon>Pleosporomycetidae</taxon>
        <taxon>Pleosporales</taxon>
        <taxon>Massarineae</taxon>
        <taxon>Periconiaceae</taxon>
        <taxon>Periconia</taxon>
    </lineage>
</organism>
<proteinExistence type="predicted"/>
<keyword evidence="2" id="KW-0539">Nucleus</keyword>